<dbReference type="PANTHER" id="PTHR42744:SF1">
    <property type="entry name" value="BINDING-PROTEIN-DEPENDENT TRANSPORT SYSTEMS INNER MEMBRANE COMPONENT"/>
    <property type="match status" value="1"/>
</dbReference>
<proteinExistence type="inferred from homology"/>
<organism evidence="7 8">
    <name type="scientific">Geobacter soli</name>
    <dbReference type="NCBI Taxonomy" id="1510391"/>
    <lineage>
        <taxon>Bacteria</taxon>
        <taxon>Pseudomonadati</taxon>
        <taxon>Thermodesulfobacteriota</taxon>
        <taxon>Desulfuromonadia</taxon>
        <taxon>Geobacterales</taxon>
        <taxon>Geobacteraceae</taxon>
        <taxon>Geobacter</taxon>
    </lineage>
</organism>
<feature type="transmembrane region" description="Helical" evidence="5">
    <location>
        <begin position="487"/>
        <end position="508"/>
    </location>
</feature>
<feature type="transmembrane region" description="Helical" evidence="5">
    <location>
        <begin position="372"/>
        <end position="400"/>
    </location>
</feature>
<comment type="subcellular location">
    <subcellularLocation>
        <location evidence="1 5">Cell membrane</location>
        <topology evidence="1 5">Multi-pass membrane protein</topology>
    </subcellularLocation>
</comment>
<evidence type="ECO:0000256" key="4">
    <source>
        <dbReference type="ARBA" id="ARBA00023136"/>
    </source>
</evidence>
<evidence type="ECO:0000259" key="6">
    <source>
        <dbReference type="PROSITE" id="PS50928"/>
    </source>
</evidence>
<keyword evidence="4 5" id="KW-0472">Membrane</keyword>
<feature type="domain" description="ABC transmembrane type-1" evidence="6">
    <location>
        <begin position="377"/>
        <end position="563"/>
    </location>
</feature>
<keyword evidence="8" id="KW-1185">Reference proteome</keyword>
<dbReference type="AlphaFoldDB" id="A0A0C1TRD4"/>
<dbReference type="Pfam" id="PF00528">
    <property type="entry name" value="BPD_transp_1"/>
    <property type="match status" value="2"/>
</dbReference>
<feature type="transmembrane region" description="Helical" evidence="5">
    <location>
        <begin position="110"/>
        <end position="130"/>
    </location>
</feature>
<feature type="domain" description="ABC transmembrane type-1" evidence="6">
    <location>
        <begin position="65"/>
        <end position="264"/>
    </location>
</feature>
<gene>
    <name evidence="7" type="ORF">SE37_12010</name>
</gene>
<name>A0A0C1TRD4_9BACT</name>
<feature type="transmembrane region" description="Helical" evidence="5">
    <location>
        <begin position="331"/>
        <end position="352"/>
    </location>
</feature>
<dbReference type="RefSeq" id="WP_039646646.1">
    <property type="nucleotide sequence ID" value="NZ_JXBL01000001.1"/>
</dbReference>
<sequence length="578" mass="63611">MSSRAGHSLRETRSLPNLWDVAAFLLVLGVVALLAWGSREMAATFVPGKIVPSLSLDPRHLPYYALRTVIRMGAALCLSLAFTLTYGTLAAKSRRFSPILVPTLDILQSVPILGFLSVTVTGFIALFPGSLMGVEAASIFAIFTSQAWNMAFSFYQSLKTIPRDLGEAATLFGLSGWQRFWRVEAPFAVPPLVWNIMMSVSGGWFFVVASEAITVGKTAVTLPGIGSYVALAIHRQDMGAIAWALATMLAVILLYDQLFFRPLVAWAEKFRVELSQARIAPESWVLTLFARTRFLGRALSLAGALPERLTERLPRKRRPRTGEHRHRGRPAARIMDLAWNAAFAAVALWALWKLARFVSMVPFGEILSVFGLGLATMARVAALLILASLFWVPIGVTIGLNPRWTTRVQPVAQFLAAFPANLLFPAAVVLIVRFRLNPEIWTAPLMILGTQWYILFNVIAGASAIPNDLREAAANLGLSGWELWRRLLLPGIFPSLVTGLVTASGGTWNASIVAEVVSWGPTTLTATGLGSAIARWTEQGDYPHIVLGIAVMSMYVVCLNRFFWRRLYLLAQTRYRLD</sequence>
<evidence type="ECO:0000313" key="7">
    <source>
        <dbReference type="EMBL" id="KIE43304.1"/>
    </source>
</evidence>
<dbReference type="InterPro" id="IPR035906">
    <property type="entry name" value="MetI-like_sf"/>
</dbReference>
<comment type="caution">
    <text evidence="7">The sequence shown here is derived from an EMBL/GenBank/DDBJ whole genome shotgun (WGS) entry which is preliminary data.</text>
</comment>
<dbReference type="Proteomes" id="UP000031433">
    <property type="component" value="Unassembled WGS sequence"/>
</dbReference>
<protein>
    <submittedName>
        <fullName evidence="7">Sulfonate ABC transporter permease</fullName>
    </submittedName>
</protein>
<keyword evidence="2 5" id="KW-0812">Transmembrane</keyword>
<dbReference type="Gene3D" id="1.10.3720.10">
    <property type="entry name" value="MetI-like"/>
    <property type="match status" value="2"/>
</dbReference>
<evidence type="ECO:0000256" key="5">
    <source>
        <dbReference type="RuleBase" id="RU363032"/>
    </source>
</evidence>
<evidence type="ECO:0000313" key="8">
    <source>
        <dbReference type="Proteomes" id="UP000031433"/>
    </source>
</evidence>
<keyword evidence="5" id="KW-0813">Transport</keyword>
<dbReference type="SUPFAM" id="SSF161098">
    <property type="entry name" value="MetI-like"/>
    <property type="match status" value="2"/>
</dbReference>
<feature type="transmembrane region" description="Helical" evidence="5">
    <location>
        <begin position="240"/>
        <end position="260"/>
    </location>
</feature>
<keyword evidence="3 5" id="KW-1133">Transmembrane helix</keyword>
<evidence type="ECO:0000256" key="2">
    <source>
        <dbReference type="ARBA" id="ARBA00022692"/>
    </source>
</evidence>
<feature type="transmembrane region" description="Helical" evidence="5">
    <location>
        <begin position="440"/>
        <end position="466"/>
    </location>
</feature>
<feature type="transmembrane region" description="Helical" evidence="5">
    <location>
        <begin position="412"/>
        <end position="434"/>
    </location>
</feature>
<feature type="transmembrane region" description="Helical" evidence="5">
    <location>
        <begin position="187"/>
        <end position="207"/>
    </location>
</feature>
<feature type="transmembrane region" description="Helical" evidence="5">
    <location>
        <begin position="21"/>
        <end position="38"/>
    </location>
</feature>
<dbReference type="InterPro" id="IPR000515">
    <property type="entry name" value="MetI-like"/>
</dbReference>
<accession>A0A0C1TRD4</accession>
<dbReference type="GO" id="GO:0005886">
    <property type="term" value="C:plasma membrane"/>
    <property type="evidence" value="ECO:0007669"/>
    <property type="project" value="UniProtKB-SubCell"/>
</dbReference>
<dbReference type="EMBL" id="JXBL01000001">
    <property type="protein sequence ID" value="KIE43304.1"/>
    <property type="molecule type" value="Genomic_DNA"/>
</dbReference>
<feature type="transmembrane region" description="Helical" evidence="5">
    <location>
        <begin position="69"/>
        <end position="89"/>
    </location>
</feature>
<dbReference type="PANTHER" id="PTHR42744">
    <property type="entry name" value="BINDING-PROTEIN-DEPENDENT TRANSPORT SYSTEMS INNER MEMBRANE COMPONENT"/>
    <property type="match status" value="1"/>
</dbReference>
<feature type="transmembrane region" description="Helical" evidence="5">
    <location>
        <begin position="545"/>
        <end position="564"/>
    </location>
</feature>
<dbReference type="GO" id="GO:0055085">
    <property type="term" value="P:transmembrane transport"/>
    <property type="evidence" value="ECO:0007669"/>
    <property type="project" value="InterPro"/>
</dbReference>
<evidence type="ECO:0000256" key="1">
    <source>
        <dbReference type="ARBA" id="ARBA00004651"/>
    </source>
</evidence>
<comment type="similarity">
    <text evidence="5">Belongs to the binding-protein-dependent transport system permease family.</text>
</comment>
<evidence type="ECO:0000256" key="3">
    <source>
        <dbReference type="ARBA" id="ARBA00022989"/>
    </source>
</evidence>
<dbReference type="PROSITE" id="PS50928">
    <property type="entry name" value="ABC_TM1"/>
    <property type="match status" value="2"/>
</dbReference>
<dbReference type="CDD" id="cd06261">
    <property type="entry name" value="TM_PBP2"/>
    <property type="match status" value="2"/>
</dbReference>
<reference evidence="7 8" key="1">
    <citation type="submission" date="2015-01" db="EMBL/GenBank/DDBJ databases">
        <title>Genome sequence of the anaerobic bacterium Geobacter soli GSS01, a dissimilatory Fe(III) reducer from soil.</title>
        <authorList>
            <person name="Yang G."/>
            <person name="Zhou S."/>
        </authorList>
    </citation>
    <scope>NUCLEOTIDE SEQUENCE [LARGE SCALE GENOMIC DNA]</scope>
    <source>
        <strain evidence="7 8">GSS01</strain>
    </source>
</reference>